<keyword evidence="2" id="KW-1185">Reference proteome</keyword>
<proteinExistence type="predicted"/>
<comment type="caution">
    <text evidence="1">The sequence shown here is derived from an EMBL/GenBank/DDBJ whole genome shotgun (WGS) entry which is preliminary data.</text>
</comment>
<protein>
    <submittedName>
        <fullName evidence="1">Uncharacterized protein</fullName>
    </submittedName>
</protein>
<reference evidence="1 2" key="1">
    <citation type="submission" date="2013-07" db="EMBL/GenBank/DDBJ databases">
        <authorList>
            <person name="Weinstock G."/>
            <person name="Sodergren E."/>
            <person name="Wylie T."/>
            <person name="Fulton L."/>
            <person name="Fulton R."/>
            <person name="Fronick C."/>
            <person name="O'Laughlin M."/>
            <person name="Godfrey J."/>
            <person name="Miner T."/>
            <person name="Herter B."/>
            <person name="Appelbaum E."/>
            <person name="Cordes M."/>
            <person name="Lek S."/>
            <person name="Wollam A."/>
            <person name="Pepin K.H."/>
            <person name="Palsikar V.B."/>
            <person name="Mitreva M."/>
            <person name="Wilson R.K."/>
        </authorList>
    </citation>
    <scope>NUCLEOTIDE SEQUENCE [LARGE SCALE GENOMIC DNA]</scope>
    <source>
        <strain evidence="1 2">ATCC 27760</strain>
    </source>
</reference>
<gene>
    <name evidence="1" type="ORF">RUMCAL_01704</name>
</gene>
<dbReference type="HOGENOM" id="CLU_3295999_0_0_9"/>
<dbReference type="AlphaFoldDB" id="U2M725"/>
<name>U2M725_9FIRM</name>
<dbReference type="Proteomes" id="UP000016662">
    <property type="component" value="Unassembled WGS sequence"/>
</dbReference>
<sequence length="40" mass="4545">MSHHLSFLSNCLGGCIFQILFPKKETIFLVGKRFLFVSSV</sequence>
<accession>U2M725</accession>
<dbReference type="PATRIC" id="fig|411473.3.peg.1392"/>
<organism evidence="1 2">
    <name type="scientific">Ruminococcus callidus ATCC 27760</name>
    <dbReference type="NCBI Taxonomy" id="411473"/>
    <lineage>
        <taxon>Bacteria</taxon>
        <taxon>Bacillati</taxon>
        <taxon>Bacillota</taxon>
        <taxon>Clostridia</taxon>
        <taxon>Eubacteriales</taxon>
        <taxon>Oscillospiraceae</taxon>
        <taxon>Ruminococcus</taxon>
    </lineage>
</organism>
<evidence type="ECO:0000313" key="2">
    <source>
        <dbReference type="Proteomes" id="UP000016662"/>
    </source>
</evidence>
<dbReference type="EMBL" id="AWVF01000216">
    <property type="protein sequence ID" value="ERJ95113.1"/>
    <property type="molecule type" value="Genomic_DNA"/>
</dbReference>
<evidence type="ECO:0000313" key="1">
    <source>
        <dbReference type="EMBL" id="ERJ95113.1"/>
    </source>
</evidence>